<evidence type="ECO:0000313" key="1">
    <source>
        <dbReference type="EMBL" id="CAJ1407868.1"/>
    </source>
</evidence>
<dbReference type="Proteomes" id="UP001178507">
    <property type="component" value="Unassembled WGS sequence"/>
</dbReference>
<reference evidence="1" key="1">
    <citation type="submission" date="2023-08" db="EMBL/GenBank/DDBJ databases">
        <authorList>
            <person name="Chen Y."/>
            <person name="Shah S."/>
            <person name="Dougan E. K."/>
            <person name="Thang M."/>
            <person name="Chan C."/>
        </authorList>
    </citation>
    <scope>NUCLEOTIDE SEQUENCE</scope>
</reference>
<dbReference type="EMBL" id="CAUJNA010003694">
    <property type="protein sequence ID" value="CAJ1407868.1"/>
    <property type="molecule type" value="Genomic_DNA"/>
</dbReference>
<sequence>MGQLSLAEFLAGGWLEEQPPLRAQLLWYCLTCEAAPALSREEWPAVLLACCAQAPCQEVALRAFKERGSFGSFAADLAREESLPVAFRLRLAVNPPHDLLQQAEQQLLRGETLPPEVLEMLDARSLWPQLLQHDVLSAGALLHAQPSSCPDSPQVTELLKPFLLSKRLAEAKAASNILEQLRGDKCGAQLLRHLILRQPPHLLPQADLPEEWHLVAAQLALRVGNSRLLRALMPRLQCVALLPEVVQAAAGGETWTEAWWSQRAAEELRGAEWLKLEQLLAPKWKCAAQLERIIEAWLDGPGSFVMEDKFYERSAGLLRQLRLVLPHLAARAAQMLPKPEAGWQAVDPVHPAYLVELACCGEDVAMDLSALPRKLVLELASARPDLAAPGLARDASTALWAMDALDASGRAAAAAARGFEVWWRQQRCGFICWADARRACLAEPRLAAAYPKEERCHLCASPPELGLSHAELLSLGSLAGT</sequence>
<organism evidence="1 2">
    <name type="scientific">Effrenium voratum</name>
    <dbReference type="NCBI Taxonomy" id="2562239"/>
    <lineage>
        <taxon>Eukaryota</taxon>
        <taxon>Sar</taxon>
        <taxon>Alveolata</taxon>
        <taxon>Dinophyceae</taxon>
        <taxon>Suessiales</taxon>
        <taxon>Symbiodiniaceae</taxon>
        <taxon>Effrenium</taxon>
    </lineage>
</organism>
<protein>
    <submittedName>
        <fullName evidence="1">Uncharacterized protein</fullName>
    </submittedName>
</protein>
<keyword evidence="2" id="KW-1185">Reference proteome</keyword>
<comment type="caution">
    <text evidence="1">The sequence shown here is derived from an EMBL/GenBank/DDBJ whole genome shotgun (WGS) entry which is preliminary data.</text>
</comment>
<evidence type="ECO:0000313" key="2">
    <source>
        <dbReference type="Proteomes" id="UP001178507"/>
    </source>
</evidence>
<accession>A0AA36JKG8</accession>
<gene>
    <name evidence="1" type="ORF">EVOR1521_LOCUS29467</name>
</gene>
<dbReference type="AlphaFoldDB" id="A0AA36JKG8"/>
<proteinExistence type="predicted"/>
<name>A0AA36JKG8_9DINO</name>